<name>A0A7C0WSV2_9BACT</name>
<dbReference type="GO" id="GO:0051536">
    <property type="term" value="F:iron-sulfur cluster binding"/>
    <property type="evidence" value="ECO:0007669"/>
    <property type="project" value="UniProtKB-KW"/>
</dbReference>
<evidence type="ECO:0000259" key="5">
    <source>
        <dbReference type="Pfam" id="PF02662"/>
    </source>
</evidence>
<dbReference type="GO" id="GO:0046872">
    <property type="term" value="F:metal ion binding"/>
    <property type="evidence" value="ECO:0007669"/>
    <property type="project" value="UniProtKB-KW"/>
</dbReference>
<organism evidence="6">
    <name type="scientific">Thermodesulforhabdus norvegica</name>
    <dbReference type="NCBI Taxonomy" id="39841"/>
    <lineage>
        <taxon>Bacteria</taxon>
        <taxon>Pseudomonadati</taxon>
        <taxon>Thermodesulfobacteriota</taxon>
        <taxon>Syntrophobacteria</taxon>
        <taxon>Syntrophobacterales</taxon>
        <taxon>Thermodesulforhabdaceae</taxon>
        <taxon>Thermodesulforhabdus</taxon>
    </lineage>
</organism>
<reference evidence="6" key="1">
    <citation type="journal article" date="2020" name="mSystems">
        <title>Genome- and Community-Level Interaction Insights into Carbon Utilization and Element Cycling Functions of Hydrothermarchaeota in Hydrothermal Sediment.</title>
        <authorList>
            <person name="Zhou Z."/>
            <person name="Liu Y."/>
            <person name="Xu W."/>
            <person name="Pan J."/>
            <person name="Luo Z.H."/>
            <person name="Li M."/>
        </authorList>
    </citation>
    <scope>NUCLEOTIDE SEQUENCE [LARGE SCALE GENOMIC DNA]</scope>
    <source>
        <strain evidence="6">HyVt-19</strain>
    </source>
</reference>
<evidence type="ECO:0000313" key="6">
    <source>
        <dbReference type="EMBL" id="HDL90534.1"/>
    </source>
</evidence>
<dbReference type="InterPro" id="IPR003813">
    <property type="entry name" value="MvhD/FlpD"/>
</dbReference>
<dbReference type="AlphaFoldDB" id="A0A7C0WSV2"/>
<proteinExistence type="predicted"/>
<comment type="caution">
    <text evidence="6">The sequence shown here is derived from an EMBL/GenBank/DDBJ whole genome shotgun (WGS) entry which is preliminary data.</text>
</comment>
<evidence type="ECO:0000256" key="2">
    <source>
        <dbReference type="ARBA" id="ARBA00023002"/>
    </source>
</evidence>
<dbReference type="GO" id="GO:0016491">
    <property type="term" value="F:oxidoreductase activity"/>
    <property type="evidence" value="ECO:0007669"/>
    <property type="project" value="UniProtKB-KW"/>
</dbReference>
<evidence type="ECO:0000256" key="3">
    <source>
        <dbReference type="ARBA" id="ARBA00023004"/>
    </source>
</evidence>
<keyword evidence="2" id="KW-0560">Oxidoreductase</keyword>
<accession>A0A7C0WSV2</accession>
<evidence type="ECO:0000256" key="4">
    <source>
        <dbReference type="ARBA" id="ARBA00023014"/>
    </source>
</evidence>
<keyword evidence="3" id="KW-0408">Iron</keyword>
<keyword evidence="1" id="KW-0479">Metal-binding</keyword>
<gene>
    <name evidence="6" type="ORF">ENG14_06490</name>
</gene>
<keyword evidence="4" id="KW-0411">Iron-sulfur</keyword>
<protein>
    <submittedName>
        <fullName evidence="6">Hydrogenase iron-sulfur subunit</fullName>
    </submittedName>
</protein>
<sequence>MHSESDTSPRILAFCCMYCAYAAADAAGSLRLSYSPSVEIVLVPCSGRVSILDILRALEHGADGVLVAGCEEGSCHFSTGNFRAKKRVEYVCKLLEEIGIEPERVQMHHVSASQGVRFREIVQKVTDEISRLGVINWNKKY</sequence>
<dbReference type="Proteomes" id="UP000886355">
    <property type="component" value="Unassembled WGS sequence"/>
</dbReference>
<dbReference type="Pfam" id="PF02662">
    <property type="entry name" value="FlpD"/>
    <property type="match status" value="1"/>
</dbReference>
<evidence type="ECO:0000256" key="1">
    <source>
        <dbReference type="ARBA" id="ARBA00022723"/>
    </source>
</evidence>
<dbReference type="EMBL" id="DQZW01000306">
    <property type="protein sequence ID" value="HDL90534.1"/>
    <property type="molecule type" value="Genomic_DNA"/>
</dbReference>
<feature type="domain" description="F420-non-reducing hydrogenase iron-sulfur subunit D" evidence="5">
    <location>
        <begin position="11"/>
        <end position="133"/>
    </location>
</feature>